<keyword evidence="1" id="KW-0812">Transmembrane</keyword>
<accession>A0A1K1R8A6</accession>
<name>A0A1K1R8A6_9FLAO</name>
<keyword evidence="1" id="KW-1133">Transmembrane helix</keyword>
<protein>
    <recommendedName>
        <fullName evidence="4">Peptidase E</fullName>
    </recommendedName>
</protein>
<proteinExistence type="predicted"/>
<sequence length="181" mass="21500">MARQLLTFGDYKLHIMLKKRFLLLVLPLFAFVALHKYYVSVTSVNYSDKEHTLQITSRVFIDDFDELLKQRYDIKSNLATKNENKQAEDYIKKYLKQKFHIYINGEEVKVNYIGREYDVDNIVIYLEVENVKLEELKTIEAESTILTDIYEEQKNIVHFKFLKSKKSVVLTRGNNKGMLKF</sequence>
<dbReference type="InterPro" id="IPR046525">
    <property type="entry name" value="DUF6702"/>
</dbReference>
<keyword evidence="1" id="KW-0472">Membrane</keyword>
<reference evidence="3" key="1">
    <citation type="submission" date="2016-11" db="EMBL/GenBank/DDBJ databases">
        <authorList>
            <person name="Varghese N."/>
            <person name="Submissions S."/>
        </authorList>
    </citation>
    <scope>NUCLEOTIDE SEQUENCE [LARGE SCALE GENOMIC DNA]</scope>
    <source>
        <strain evidence="3">DSM 24786</strain>
    </source>
</reference>
<gene>
    <name evidence="2" type="ORF">SAMN05660313_03378</name>
</gene>
<dbReference type="EMBL" id="FPIY01000008">
    <property type="protein sequence ID" value="SFW68148.1"/>
    <property type="molecule type" value="Genomic_DNA"/>
</dbReference>
<dbReference type="Proteomes" id="UP000183257">
    <property type="component" value="Unassembled WGS sequence"/>
</dbReference>
<keyword evidence="3" id="KW-1185">Reference proteome</keyword>
<dbReference type="OrthoDB" id="5735516at2"/>
<evidence type="ECO:0000256" key="1">
    <source>
        <dbReference type="SAM" id="Phobius"/>
    </source>
</evidence>
<dbReference type="Pfam" id="PF20420">
    <property type="entry name" value="DUF6702"/>
    <property type="match status" value="1"/>
</dbReference>
<evidence type="ECO:0000313" key="2">
    <source>
        <dbReference type="EMBL" id="SFW68148.1"/>
    </source>
</evidence>
<evidence type="ECO:0008006" key="4">
    <source>
        <dbReference type="Google" id="ProtNLM"/>
    </source>
</evidence>
<evidence type="ECO:0000313" key="3">
    <source>
        <dbReference type="Proteomes" id="UP000183257"/>
    </source>
</evidence>
<dbReference type="AlphaFoldDB" id="A0A1K1R8A6"/>
<feature type="transmembrane region" description="Helical" evidence="1">
    <location>
        <begin position="21"/>
        <end position="39"/>
    </location>
</feature>
<dbReference type="STRING" id="76595.SAMN05660313_03378"/>
<organism evidence="2 3">
    <name type="scientific">Cellulophaga fucicola</name>
    <dbReference type="NCBI Taxonomy" id="76595"/>
    <lineage>
        <taxon>Bacteria</taxon>
        <taxon>Pseudomonadati</taxon>
        <taxon>Bacteroidota</taxon>
        <taxon>Flavobacteriia</taxon>
        <taxon>Flavobacteriales</taxon>
        <taxon>Flavobacteriaceae</taxon>
        <taxon>Cellulophaga</taxon>
    </lineage>
</organism>